<organism evidence="2 3">
    <name type="scientific">Ancylobacter oerskovii</name>
    <dbReference type="NCBI Taxonomy" id="459519"/>
    <lineage>
        <taxon>Bacteria</taxon>
        <taxon>Pseudomonadati</taxon>
        <taxon>Pseudomonadota</taxon>
        <taxon>Alphaproteobacteria</taxon>
        <taxon>Hyphomicrobiales</taxon>
        <taxon>Xanthobacteraceae</taxon>
        <taxon>Ancylobacter</taxon>
    </lineage>
</organism>
<keyword evidence="1" id="KW-0472">Membrane</keyword>
<accession>A0ABW4YVW1</accession>
<dbReference type="Proteomes" id="UP001597299">
    <property type="component" value="Unassembled WGS sequence"/>
</dbReference>
<feature type="transmembrane region" description="Helical" evidence="1">
    <location>
        <begin position="20"/>
        <end position="53"/>
    </location>
</feature>
<feature type="transmembrane region" description="Helical" evidence="1">
    <location>
        <begin position="73"/>
        <end position="92"/>
    </location>
</feature>
<evidence type="ECO:0000313" key="2">
    <source>
        <dbReference type="EMBL" id="MFD2140204.1"/>
    </source>
</evidence>
<sequence length="96" mass="10327">MAIPPPLPWTTQDLLEGPVIATLGVVLAAIFGFYGAGPISPAPLAVVTALCWWGQRRRRNAQRGQGHPMLLTYLIQFALMVYVAYGVGSALADQFS</sequence>
<comment type="caution">
    <text evidence="2">The sequence shown here is derived from an EMBL/GenBank/DDBJ whole genome shotgun (WGS) entry which is preliminary data.</text>
</comment>
<name>A0ABW4YVW1_9HYPH</name>
<evidence type="ECO:0000313" key="3">
    <source>
        <dbReference type="Proteomes" id="UP001597299"/>
    </source>
</evidence>
<protein>
    <submittedName>
        <fullName evidence="2">Uncharacterized protein</fullName>
    </submittedName>
</protein>
<keyword evidence="1" id="KW-0812">Transmembrane</keyword>
<gene>
    <name evidence="2" type="ORF">ACFSNC_07340</name>
</gene>
<keyword evidence="3" id="KW-1185">Reference proteome</keyword>
<keyword evidence="1" id="KW-1133">Transmembrane helix</keyword>
<evidence type="ECO:0000256" key="1">
    <source>
        <dbReference type="SAM" id="Phobius"/>
    </source>
</evidence>
<proteinExistence type="predicted"/>
<dbReference type="RefSeq" id="WP_213353130.1">
    <property type="nucleotide sequence ID" value="NZ_JAHBGB010000033.1"/>
</dbReference>
<dbReference type="EMBL" id="JBHUHD010000001">
    <property type="protein sequence ID" value="MFD2140204.1"/>
    <property type="molecule type" value="Genomic_DNA"/>
</dbReference>
<reference evidence="3" key="1">
    <citation type="journal article" date="2019" name="Int. J. Syst. Evol. Microbiol.">
        <title>The Global Catalogue of Microorganisms (GCM) 10K type strain sequencing project: providing services to taxonomists for standard genome sequencing and annotation.</title>
        <authorList>
            <consortium name="The Broad Institute Genomics Platform"/>
            <consortium name="The Broad Institute Genome Sequencing Center for Infectious Disease"/>
            <person name="Wu L."/>
            <person name="Ma J."/>
        </authorList>
    </citation>
    <scope>NUCLEOTIDE SEQUENCE [LARGE SCALE GENOMIC DNA]</scope>
    <source>
        <strain evidence="3">CCM 7435</strain>
    </source>
</reference>